<evidence type="ECO:0000313" key="1">
    <source>
        <dbReference type="EMBL" id="CAG2202157.1"/>
    </source>
</evidence>
<evidence type="ECO:0000313" key="2">
    <source>
        <dbReference type="Proteomes" id="UP000683360"/>
    </source>
</evidence>
<protein>
    <submittedName>
        <fullName evidence="1">Uncharacterized protein</fullName>
    </submittedName>
</protein>
<dbReference type="EMBL" id="CAJPWZ010000878">
    <property type="protein sequence ID" value="CAG2202157.1"/>
    <property type="molecule type" value="Genomic_DNA"/>
</dbReference>
<dbReference type="AlphaFoldDB" id="A0A8S3QZL1"/>
<accession>A0A8S3QZL1</accession>
<name>A0A8S3QZL1_MYTED</name>
<dbReference type="Proteomes" id="UP000683360">
    <property type="component" value="Unassembled WGS sequence"/>
</dbReference>
<organism evidence="1 2">
    <name type="scientific">Mytilus edulis</name>
    <name type="common">Blue mussel</name>
    <dbReference type="NCBI Taxonomy" id="6550"/>
    <lineage>
        <taxon>Eukaryota</taxon>
        <taxon>Metazoa</taxon>
        <taxon>Spiralia</taxon>
        <taxon>Lophotrochozoa</taxon>
        <taxon>Mollusca</taxon>
        <taxon>Bivalvia</taxon>
        <taxon>Autobranchia</taxon>
        <taxon>Pteriomorphia</taxon>
        <taxon>Mytilida</taxon>
        <taxon>Mytiloidea</taxon>
        <taxon>Mytilidae</taxon>
        <taxon>Mytilinae</taxon>
        <taxon>Mytilus</taxon>
    </lineage>
</organism>
<gene>
    <name evidence="1" type="ORF">MEDL_16735</name>
</gene>
<keyword evidence="2" id="KW-1185">Reference proteome</keyword>
<reference evidence="1" key="1">
    <citation type="submission" date="2021-03" db="EMBL/GenBank/DDBJ databases">
        <authorList>
            <person name="Bekaert M."/>
        </authorList>
    </citation>
    <scope>NUCLEOTIDE SEQUENCE</scope>
</reference>
<proteinExistence type="predicted"/>
<sequence length="232" mass="26692">MGGKHVSKQQTDLRKWTGGQTYDLLCMDDKCLSPSKYEMLTRNTSQDFGLLIHNLSESDLDCQYTCSCGFSDFTKNLSVEPIHVMSLPANETITNGKNINNGKMEIEIMLEKVNPFPHCSAVFKGQFIIETTVTVIKWYIYYNDVKVIYTFPIDDVGCEGRLQILCTLVYRNITIFDEHIDMCQGHNDRLGVRCWTNEKKTQVERINVNQMQLLTPSEKYQQEKETSAMTEV</sequence>
<dbReference type="OrthoDB" id="6059078at2759"/>
<comment type="caution">
    <text evidence="1">The sequence shown here is derived from an EMBL/GenBank/DDBJ whole genome shotgun (WGS) entry which is preliminary data.</text>
</comment>